<dbReference type="InterPro" id="IPR011009">
    <property type="entry name" value="Kinase-like_dom_sf"/>
</dbReference>
<dbReference type="InterPro" id="IPR000719">
    <property type="entry name" value="Prot_kinase_dom"/>
</dbReference>
<reference evidence="3 4" key="1">
    <citation type="journal article" date="2023" name="Mol. Phylogenet. Evol.">
        <title>Genome-scale phylogeny and comparative genomics of the fungal order Sordariales.</title>
        <authorList>
            <person name="Hensen N."/>
            <person name="Bonometti L."/>
            <person name="Westerberg I."/>
            <person name="Brannstrom I.O."/>
            <person name="Guillou S."/>
            <person name="Cros-Aarteil S."/>
            <person name="Calhoun S."/>
            <person name="Haridas S."/>
            <person name="Kuo A."/>
            <person name="Mondo S."/>
            <person name="Pangilinan J."/>
            <person name="Riley R."/>
            <person name="LaButti K."/>
            <person name="Andreopoulos B."/>
            <person name="Lipzen A."/>
            <person name="Chen C."/>
            <person name="Yan M."/>
            <person name="Daum C."/>
            <person name="Ng V."/>
            <person name="Clum A."/>
            <person name="Steindorff A."/>
            <person name="Ohm R.A."/>
            <person name="Martin F."/>
            <person name="Silar P."/>
            <person name="Natvig D.O."/>
            <person name="Lalanne C."/>
            <person name="Gautier V."/>
            <person name="Ament-Velasquez S.L."/>
            <person name="Kruys A."/>
            <person name="Hutchinson M.I."/>
            <person name="Powell A.J."/>
            <person name="Barry K."/>
            <person name="Miller A.N."/>
            <person name="Grigoriev I.V."/>
            <person name="Debuchy R."/>
            <person name="Gladieux P."/>
            <person name="Hiltunen Thoren M."/>
            <person name="Johannesson H."/>
        </authorList>
    </citation>
    <scope>NUCLEOTIDE SEQUENCE [LARGE SCALE GENOMIC DNA]</scope>
    <source>
        <strain evidence="3 4">FGSC 10403</strain>
    </source>
</reference>
<feature type="domain" description="Protein kinase" evidence="2">
    <location>
        <begin position="10"/>
        <end position="280"/>
    </location>
</feature>
<evidence type="ECO:0000259" key="2">
    <source>
        <dbReference type="PROSITE" id="PS50011"/>
    </source>
</evidence>
<dbReference type="SUPFAM" id="SSF56112">
    <property type="entry name" value="Protein kinase-like (PK-like)"/>
    <property type="match status" value="1"/>
</dbReference>
<comment type="caution">
    <text evidence="3">The sequence shown here is derived from an EMBL/GenBank/DDBJ whole genome shotgun (WGS) entry which is preliminary data.</text>
</comment>
<keyword evidence="4" id="KW-1185">Reference proteome</keyword>
<protein>
    <recommendedName>
        <fullName evidence="1">non-specific serine/threonine protein kinase</fullName>
        <ecNumber evidence="1">2.7.11.1</ecNumber>
    </recommendedName>
</protein>
<dbReference type="PANTHER" id="PTHR11909">
    <property type="entry name" value="CASEIN KINASE-RELATED"/>
    <property type="match status" value="1"/>
</dbReference>
<evidence type="ECO:0000256" key="1">
    <source>
        <dbReference type="ARBA" id="ARBA00012513"/>
    </source>
</evidence>
<dbReference type="InterPro" id="IPR008271">
    <property type="entry name" value="Ser/Thr_kinase_AS"/>
</dbReference>
<dbReference type="EMBL" id="JAULSX010000004">
    <property type="protein sequence ID" value="KAK3492973.1"/>
    <property type="molecule type" value="Genomic_DNA"/>
</dbReference>
<dbReference type="GO" id="GO:0004674">
    <property type="term" value="F:protein serine/threonine kinase activity"/>
    <property type="evidence" value="ECO:0007669"/>
    <property type="project" value="UniProtKB-EC"/>
</dbReference>
<sequence length="312" mass="35564">MKDIICADRYRVNRKVAEGGFGLVYEGTDMQSGEDVALKLTYYDEAKSAGPMLIKQENDVYKELSGGVGIPKVRLFTFEDEYYVLVLDLLGPSLEDLFNYCAKSFSLKTILLIADQAISRIEYIHSKGILHRDIKPENFVMGVGKQGNTLYAIDFGIAQSFEEAQSCRNATGRQLVGTRRYASVRAHNGRQQSWADDLESLGYVLVEFARGSLPWQGIKAATEDERRARVGEIKESLSGEELCDGFLPEEFATYINYTRSLGFDDKPDYSYLRRIFSRLFRAKGFKYDYIFDWTERLFYEQLQGEGEDPVDS</sequence>
<dbReference type="EC" id="2.7.11.1" evidence="1"/>
<dbReference type="PROSITE" id="PS50011">
    <property type="entry name" value="PROTEIN_KINASE_DOM"/>
    <property type="match status" value="1"/>
</dbReference>
<dbReference type="InterPro" id="IPR050235">
    <property type="entry name" value="CK1_Ser-Thr_kinase"/>
</dbReference>
<dbReference type="RefSeq" id="XP_062693431.1">
    <property type="nucleotide sequence ID" value="XM_062837234.1"/>
</dbReference>
<dbReference type="Proteomes" id="UP001285908">
    <property type="component" value="Unassembled WGS sequence"/>
</dbReference>
<dbReference type="Pfam" id="PF00069">
    <property type="entry name" value="Pkinase"/>
    <property type="match status" value="1"/>
</dbReference>
<dbReference type="GO" id="GO:0005524">
    <property type="term" value="F:ATP binding"/>
    <property type="evidence" value="ECO:0007669"/>
    <property type="project" value="InterPro"/>
</dbReference>
<evidence type="ECO:0000313" key="3">
    <source>
        <dbReference type="EMBL" id="KAK3492973.1"/>
    </source>
</evidence>
<dbReference type="GeneID" id="87874856"/>
<evidence type="ECO:0000313" key="4">
    <source>
        <dbReference type="Proteomes" id="UP001285908"/>
    </source>
</evidence>
<organism evidence="3 4">
    <name type="scientific">Neurospora hispaniola</name>
    <dbReference type="NCBI Taxonomy" id="588809"/>
    <lineage>
        <taxon>Eukaryota</taxon>
        <taxon>Fungi</taxon>
        <taxon>Dikarya</taxon>
        <taxon>Ascomycota</taxon>
        <taxon>Pezizomycotina</taxon>
        <taxon>Sordariomycetes</taxon>
        <taxon>Sordariomycetidae</taxon>
        <taxon>Sordariales</taxon>
        <taxon>Sordariaceae</taxon>
        <taxon>Neurospora</taxon>
    </lineage>
</organism>
<accession>A0AAJ0I8M2</accession>
<proteinExistence type="predicted"/>
<dbReference type="Gene3D" id="1.10.510.10">
    <property type="entry name" value="Transferase(Phosphotransferase) domain 1"/>
    <property type="match status" value="1"/>
</dbReference>
<dbReference type="SMART" id="SM00220">
    <property type="entry name" value="S_TKc"/>
    <property type="match status" value="1"/>
</dbReference>
<keyword evidence="3" id="KW-0418">Kinase</keyword>
<dbReference type="PROSITE" id="PS00108">
    <property type="entry name" value="PROTEIN_KINASE_ST"/>
    <property type="match status" value="1"/>
</dbReference>
<dbReference type="AlphaFoldDB" id="A0AAJ0I8M2"/>
<name>A0AAJ0I8M2_9PEZI</name>
<gene>
    <name evidence="3" type="ORF">B0T23DRAFT_380949</name>
</gene>
<dbReference type="CDD" id="cd14016">
    <property type="entry name" value="STKc_CK1"/>
    <property type="match status" value="1"/>
</dbReference>
<keyword evidence="3" id="KW-0808">Transferase</keyword>